<dbReference type="PANTHER" id="PTHR46035">
    <property type="entry name" value="TETRATRICOPEPTIDE REPEAT PROTEIN 4"/>
    <property type="match status" value="1"/>
</dbReference>
<sequence length="207" mass="22542">MSDQDHFTLIPLAIDPESTAICPAHPSHVSRALQAELEALNNLHTALKALDAPLPVPPPPMPVNPKRSGQITKAREAGNGEYRKQKYDGAIKLYNLGLSLALARPPWEPSQLVREEVHALYSNRAQAHMQMGNWPDAAVDAEASVAAKSQGNAKAWFRRGKCLLEMGRLQEAKGAVAKALEFEGEEKELAELLREIDARIAKEGASA</sequence>
<dbReference type="GO" id="GO:0051879">
    <property type="term" value="F:Hsp90 protein binding"/>
    <property type="evidence" value="ECO:0007669"/>
    <property type="project" value="TreeGrafter"/>
</dbReference>
<dbReference type="GO" id="GO:0030544">
    <property type="term" value="F:Hsp70 protein binding"/>
    <property type="evidence" value="ECO:0007669"/>
    <property type="project" value="TreeGrafter"/>
</dbReference>
<evidence type="ECO:0000313" key="3">
    <source>
        <dbReference type="EMBL" id="KAK4203047.1"/>
    </source>
</evidence>
<dbReference type="Gene3D" id="1.25.40.10">
    <property type="entry name" value="Tetratricopeptide repeat domain"/>
    <property type="match status" value="1"/>
</dbReference>
<keyword evidence="4" id="KW-1185">Reference proteome</keyword>
<evidence type="ECO:0008006" key="5">
    <source>
        <dbReference type="Google" id="ProtNLM"/>
    </source>
</evidence>
<dbReference type="InterPro" id="IPR011990">
    <property type="entry name" value="TPR-like_helical_dom_sf"/>
</dbReference>
<dbReference type="GO" id="GO:0005634">
    <property type="term" value="C:nucleus"/>
    <property type="evidence" value="ECO:0007669"/>
    <property type="project" value="TreeGrafter"/>
</dbReference>
<dbReference type="PROSITE" id="PS50005">
    <property type="entry name" value="TPR"/>
    <property type="match status" value="1"/>
</dbReference>
<organism evidence="3 4">
    <name type="scientific">Triangularia verruculosa</name>
    <dbReference type="NCBI Taxonomy" id="2587418"/>
    <lineage>
        <taxon>Eukaryota</taxon>
        <taxon>Fungi</taxon>
        <taxon>Dikarya</taxon>
        <taxon>Ascomycota</taxon>
        <taxon>Pezizomycotina</taxon>
        <taxon>Sordariomycetes</taxon>
        <taxon>Sordariomycetidae</taxon>
        <taxon>Sordariales</taxon>
        <taxon>Podosporaceae</taxon>
        <taxon>Triangularia</taxon>
    </lineage>
</organism>
<feature type="repeat" description="TPR" evidence="1">
    <location>
        <begin position="153"/>
        <end position="186"/>
    </location>
</feature>
<dbReference type="AlphaFoldDB" id="A0AAN7AYD6"/>
<gene>
    <name evidence="3" type="ORF">QBC40DRAFT_275323</name>
</gene>
<dbReference type="Pfam" id="PF14559">
    <property type="entry name" value="TPR_19"/>
    <property type="match status" value="1"/>
</dbReference>
<evidence type="ECO:0000313" key="4">
    <source>
        <dbReference type="Proteomes" id="UP001303160"/>
    </source>
</evidence>
<dbReference type="Proteomes" id="UP001303160">
    <property type="component" value="Unassembled WGS sequence"/>
</dbReference>
<feature type="compositionally biased region" description="Pro residues" evidence="2">
    <location>
        <begin position="54"/>
        <end position="63"/>
    </location>
</feature>
<evidence type="ECO:0000256" key="2">
    <source>
        <dbReference type="SAM" id="MobiDB-lite"/>
    </source>
</evidence>
<reference evidence="3" key="2">
    <citation type="submission" date="2023-05" db="EMBL/GenBank/DDBJ databases">
        <authorList>
            <consortium name="Lawrence Berkeley National Laboratory"/>
            <person name="Steindorff A."/>
            <person name="Hensen N."/>
            <person name="Bonometti L."/>
            <person name="Westerberg I."/>
            <person name="Brannstrom I.O."/>
            <person name="Guillou S."/>
            <person name="Cros-Aarteil S."/>
            <person name="Calhoun S."/>
            <person name="Haridas S."/>
            <person name="Kuo A."/>
            <person name="Mondo S."/>
            <person name="Pangilinan J."/>
            <person name="Riley R."/>
            <person name="Labutti K."/>
            <person name="Andreopoulos B."/>
            <person name="Lipzen A."/>
            <person name="Chen C."/>
            <person name="Yanf M."/>
            <person name="Daum C."/>
            <person name="Ng V."/>
            <person name="Clum A."/>
            <person name="Ohm R."/>
            <person name="Martin F."/>
            <person name="Silar P."/>
            <person name="Natvig D."/>
            <person name="Lalanne C."/>
            <person name="Gautier V."/>
            <person name="Ament-Velasquez S.L."/>
            <person name="Kruys A."/>
            <person name="Hutchinson M.I."/>
            <person name="Powell A.J."/>
            <person name="Barry K."/>
            <person name="Miller A.N."/>
            <person name="Grigoriev I.V."/>
            <person name="Debuchy R."/>
            <person name="Gladieux P."/>
            <person name="Thoren M.H."/>
            <person name="Johannesson H."/>
        </authorList>
    </citation>
    <scope>NUCLEOTIDE SEQUENCE</scope>
    <source>
        <strain evidence="3">CBS 315.58</strain>
    </source>
</reference>
<feature type="region of interest" description="Disordered" evidence="2">
    <location>
        <begin position="53"/>
        <end position="80"/>
    </location>
</feature>
<dbReference type="PANTHER" id="PTHR46035:SF3">
    <property type="entry name" value="TRANSLOCATION PROTEIN SEC72"/>
    <property type="match status" value="1"/>
</dbReference>
<name>A0AAN7AYD6_9PEZI</name>
<evidence type="ECO:0000256" key="1">
    <source>
        <dbReference type="PROSITE-ProRule" id="PRU00339"/>
    </source>
</evidence>
<dbReference type="SUPFAM" id="SSF48452">
    <property type="entry name" value="TPR-like"/>
    <property type="match status" value="1"/>
</dbReference>
<dbReference type="InterPro" id="IPR019734">
    <property type="entry name" value="TPR_rpt"/>
</dbReference>
<proteinExistence type="predicted"/>
<dbReference type="EMBL" id="MU863892">
    <property type="protein sequence ID" value="KAK4203047.1"/>
    <property type="molecule type" value="Genomic_DNA"/>
</dbReference>
<accession>A0AAN7AYD6</accession>
<dbReference type="GO" id="GO:0005829">
    <property type="term" value="C:cytosol"/>
    <property type="evidence" value="ECO:0007669"/>
    <property type="project" value="TreeGrafter"/>
</dbReference>
<dbReference type="SMART" id="SM00028">
    <property type="entry name" value="TPR"/>
    <property type="match status" value="2"/>
</dbReference>
<comment type="caution">
    <text evidence="3">The sequence shown here is derived from an EMBL/GenBank/DDBJ whole genome shotgun (WGS) entry which is preliminary data.</text>
</comment>
<dbReference type="GO" id="GO:0006457">
    <property type="term" value="P:protein folding"/>
    <property type="evidence" value="ECO:0007669"/>
    <property type="project" value="TreeGrafter"/>
</dbReference>
<reference evidence="3" key="1">
    <citation type="journal article" date="2023" name="Mol. Phylogenet. Evol.">
        <title>Genome-scale phylogeny and comparative genomics of the fungal order Sordariales.</title>
        <authorList>
            <person name="Hensen N."/>
            <person name="Bonometti L."/>
            <person name="Westerberg I."/>
            <person name="Brannstrom I.O."/>
            <person name="Guillou S."/>
            <person name="Cros-Aarteil S."/>
            <person name="Calhoun S."/>
            <person name="Haridas S."/>
            <person name="Kuo A."/>
            <person name="Mondo S."/>
            <person name="Pangilinan J."/>
            <person name="Riley R."/>
            <person name="LaButti K."/>
            <person name="Andreopoulos B."/>
            <person name="Lipzen A."/>
            <person name="Chen C."/>
            <person name="Yan M."/>
            <person name="Daum C."/>
            <person name="Ng V."/>
            <person name="Clum A."/>
            <person name="Steindorff A."/>
            <person name="Ohm R.A."/>
            <person name="Martin F."/>
            <person name="Silar P."/>
            <person name="Natvig D.O."/>
            <person name="Lalanne C."/>
            <person name="Gautier V."/>
            <person name="Ament-Velasquez S.L."/>
            <person name="Kruys A."/>
            <person name="Hutchinson M.I."/>
            <person name="Powell A.J."/>
            <person name="Barry K."/>
            <person name="Miller A.N."/>
            <person name="Grigoriev I.V."/>
            <person name="Debuchy R."/>
            <person name="Gladieux P."/>
            <person name="Hiltunen Thoren M."/>
            <person name="Johannesson H."/>
        </authorList>
    </citation>
    <scope>NUCLEOTIDE SEQUENCE</scope>
    <source>
        <strain evidence="3">CBS 315.58</strain>
    </source>
</reference>
<protein>
    <recommendedName>
        <fullName evidence="5">Translocation protein sec72</fullName>
    </recommendedName>
</protein>
<keyword evidence="1" id="KW-0802">TPR repeat</keyword>